<comment type="caution">
    <text evidence="2">The sequence shown here is derived from an EMBL/GenBank/DDBJ whole genome shotgun (WGS) entry which is preliminary data.</text>
</comment>
<organism evidence="2 3">
    <name type="scientific">Claviceps pazoutovae</name>
    <dbReference type="NCBI Taxonomy" id="1649127"/>
    <lineage>
        <taxon>Eukaryota</taxon>
        <taxon>Fungi</taxon>
        <taxon>Dikarya</taxon>
        <taxon>Ascomycota</taxon>
        <taxon>Pezizomycotina</taxon>
        <taxon>Sordariomycetes</taxon>
        <taxon>Hypocreomycetidae</taxon>
        <taxon>Hypocreales</taxon>
        <taxon>Clavicipitaceae</taxon>
        <taxon>Claviceps</taxon>
    </lineage>
</organism>
<gene>
    <name evidence="2" type="ORF">E4U60_003820</name>
</gene>
<evidence type="ECO:0000313" key="2">
    <source>
        <dbReference type="EMBL" id="KAG5934497.1"/>
    </source>
</evidence>
<feature type="region of interest" description="Disordered" evidence="1">
    <location>
        <begin position="1"/>
        <end position="23"/>
    </location>
</feature>
<name>A0A9P7M9V2_9HYPO</name>
<dbReference type="OrthoDB" id="4957267at2759"/>
<protein>
    <submittedName>
        <fullName evidence="2">Uncharacterized protein</fullName>
    </submittedName>
</protein>
<accession>A0A9P7M9V2</accession>
<sequence length="60" mass="6360">MVSSNNVAIEFSPGRREGGDGSDMLQAKVKHTRAGQAAAGSTCRGVGRIVDWLVIVGWEM</sequence>
<evidence type="ECO:0000256" key="1">
    <source>
        <dbReference type="SAM" id="MobiDB-lite"/>
    </source>
</evidence>
<dbReference type="AlphaFoldDB" id="A0A9P7M9V2"/>
<dbReference type="Proteomes" id="UP000706124">
    <property type="component" value="Unassembled WGS sequence"/>
</dbReference>
<evidence type="ECO:0000313" key="3">
    <source>
        <dbReference type="Proteomes" id="UP000706124"/>
    </source>
</evidence>
<proteinExistence type="predicted"/>
<keyword evidence="3" id="KW-1185">Reference proteome</keyword>
<reference evidence="2 3" key="1">
    <citation type="journal article" date="2020" name="bioRxiv">
        <title>Whole genome comparisons of ergot fungi reveals the divergence and evolution of species within the genus Claviceps are the result of varying mechanisms driving genome evolution and host range expansion.</title>
        <authorList>
            <person name="Wyka S.A."/>
            <person name="Mondo S.J."/>
            <person name="Liu M."/>
            <person name="Dettman J."/>
            <person name="Nalam V."/>
            <person name="Broders K.D."/>
        </authorList>
    </citation>
    <scope>NUCLEOTIDE SEQUENCE [LARGE SCALE GENOMIC DNA]</scope>
    <source>
        <strain evidence="2 3">CCC 1485</strain>
    </source>
</reference>
<dbReference type="EMBL" id="SRPO01000304">
    <property type="protein sequence ID" value="KAG5934497.1"/>
    <property type="molecule type" value="Genomic_DNA"/>
</dbReference>